<dbReference type="PANTHER" id="PTHR13505:SF7">
    <property type="entry name" value="TRANSMEMBRANE PROTEIN 208"/>
    <property type="match status" value="1"/>
</dbReference>
<comment type="caution">
    <text evidence="8">The sequence shown here is derived from an EMBL/GenBank/DDBJ whole genome shotgun (WGS) entry which is preliminary data.</text>
</comment>
<dbReference type="InterPro" id="IPR008506">
    <property type="entry name" value="SND2/TMEM208"/>
</dbReference>
<dbReference type="EMBL" id="JAHMUF010000006">
    <property type="protein sequence ID" value="KAG7194806.1"/>
    <property type="molecule type" value="Genomic_DNA"/>
</dbReference>
<feature type="transmembrane region" description="Helical" evidence="7">
    <location>
        <begin position="87"/>
        <end position="110"/>
    </location>
</feature>
<dbReference type="Proteomes" id="UP000790833">
    <property type="component" value="Unassembled WGS sequence"/>
</dbReference>
<evidence type="ECO:0008006" key="10">
    <source>
        <dbReference type="Google" id="ProtNLM"/>
    </source>
</evidence>
<gene>
    <name evidence="8" type="ORF">KQ657_004487</name>
</gene>
<name>A0A9P8AJI6_9ASCO</name>
<organism evidence="8 9">
    <name type="scientific">Scheffersomyces spartinae</name>
    <dbReference type="NCBI Taxonomy" id="45513"/>
    <lineage>
        <taxon>Eukaryota</taxon>
        <taxon>Fungi</taxon>
        <taxon>Dikarya</taxon>
        <taxon>Ascomycota</taxon>
        <taxon>Saccharomycotina</taxon>
        <taxon>Pichiomycetes</taxon>
        <taxon>Debaryomycetaceae</taxon>
        <taxon>Scheffersomyces</taxon>
    </lineage>
</organism>
<evidence type="ECO:0000256" key="3">
    <source>
        <dbReference type="ARBA" id="ARBA00022692"/>
    </source>
</evidence>
<keyword evidence="6 7" id="KW-0472">Membrane</keyword>
<dbReference type="OrthoDB" id="10012212at2759"/>
<evidence type="ECO:0000313" key="8">
    <source>
        <dbReference type="EMBL" id="KAG7194806.1"/>
    </source>
</evidence>
<dbReference type="PANTHER" id="PTHR13505">
    <property type="entry name" value="TRANSMEMBRANE PROTEIN 208"/>
    <property type="match status" value="1"/>
</dbReference>
<accession>A0A9P8AJI6</accession>
<comment type="subcellular location">
    <subcellularLocation>
        <location evidence="1">Endoplasmic reticulum membrane</location>
        <topology evidence="1">Multi-pass membrane protein</topology>
    </subcellularLocation>
</comment>
<sequence length="149" mass="16748">MAASSSKKTATKNVEALASLHQTSAGVNGAVFLIILIFHRPATIWPFLLFLTPSWGLQYYLEKQGRPKYVTDLGVSKLKHPGNDIHFGLYEHLFDVVYLTWIIDVLMVLFGTNKVWWLLLSIPGFGLYKISLFLPGLMGLLPKRAKKTS</sequence>
<keyword evidence="3 7" id="KW-0812">Transmembrane</keyword>
<proteinExistence type="inferred from homology"/>
<evidence type="ECO:0000256" key="2">
    <source>
        <dbReference type="ARBA" id="ARBA00009950"/>
    </source>
</evidence>
<dbReference type="GeneID" id="66117861"/>
<protein>
    <recommendedName>
        <fullName evidence="10">DUF788-domain-containing protein</fullName>
    </recommendedName>
</protein>
<reference evidence="8" key="1">
    <citation type="submission" date="2021-03" db="EMBL/GenBank/DDBJ databases">
        <authorList>
            <person name="Palmer J.M."/>
        </authorList>
    </citation>
    <scope>NUCLEOTIDE SEQUENCE</scope>
    <source>
        <strain evidence="8">ARV_011</strain>
    </source>
</reference>
<dbReference type="Pfam" id="PF05620">
    <property type="entry name" value="TMEM208_SND2"/>
    <property type="match status" value="1"/>
</dbReference>
<evidence type="ECO:0000256" key="4">
    <source>
        <dbReference type="ARBA" id="ARBA00022824"/>
    </source>
</evidence>
<evidence type="ECO:0000256" key="7">
    <source>
        <dbReference type="SAM" id="Phobius"/>
    </source>
</evidence>
<dbReference type="GO" id="GO:0005789">
    <property type="term" value="C:endoplasmic reticulum membrane"/>
    <property type="evidence" value="ECO:0007669"/>
    <property type="project" value="UniProtKB-SubCell"/>
</dbReference>
<feature type="transmembrane region" description="Helical" evidence="7">
    <location>
        <begin position="116"/>
        <end position="141"/>
    </location>
</feature>
<evidence type="ECO:0000256" key="6">
    <source>
        <dbReference type="ARBA" id="ARBA00023136"/>
    </source>
</evidence>
<dbReference type="RefSeq" id="XP_043050353.1">
    <property type="nucleotide sequence ID" value="XM_043195156.1"/>
</dbReference>
<dbReference type="AlphaFoldDB" id="A0A9P8AJI6"/>
<dbReference type="GO" id="GO:0005773">
    <property type="term" value="C:vacuole"/>
    <property type="evidence" value="ECO:0007669"/>
    <property type="project" value="GOC"/>
</dbReference>
<keyword evidence="4" id="KW-0256">Endoplasmic reticulum</keyword>
<evidence type="ECO:0000256" key="5">
    <source>
        <dbReference type="ARBA" id="ARBA00022989"/>
    </source>
</evidence>
<evidence type="ECO:0000256" key="1">
    <source>
        <dbReference type="ARBA" id="ARBA00004477"/>
    </source>
</evidence>
<dbReference type="GO" id="GO:0006624">
    <property type="term" value="P:vacuolar protein processing"/>
    <property type="evidence" value="ECO:0007669"/>
    <property type="project" value="TreeGrafter"/>
</dbReference>
<keyword evidence="5 7" id="KW-1133">Transmembrane helix</keyword>
<comment type="similarity">
    <text evidence="2">Belongs to the TMEM208 family.</text>
</comment>
<evidence type="ECO:0000313" key="9">
    <source>
        <dbReference type="Proteomes" id="UP000790833"/>
    </source>
</evidence>
<keyword evidence="9" id="KW-1185">Reference proteome</keyword>